<protein>
    <recommendedName>
        <fullName evidence="8">Cobalt transporter</fullName>
    </recommendedName>
</protein>
<accession>A0A1Y4R059</accession>
<dbReference type="RefSeq" id="WP_016251261.1">
    <property type="nucleotide sequence ID" value="NZ_JAUDCH010000001.1"/>
</dbReference>
<keyword evidence="4 5" id="KW-0472">Membrane</keyword>
<name>A0A1Y4R059_9ENTE</name>
<evidence type="ECO:0000256" key="4">
    <source>
        <dbReference type="ARBA" id="ARBA00023136"/>
    </source>
</evidence>
<evidence type="ECO:0000256" key="5">
    <source>
        <dbReference type="SAM" id="Phobius"/>
    </source>
</evidence>
<proteinExistence type="predicted"/>
<dbReference type="Proteomes" id="UP000196074">
    <property type="component" value="Unassembled WGS sequence"/>
</dbReference>
<reference evidence="7" key="1">
    <citation type="submission" date="2017-04" db="EMBL/GenBank/DDBJ databases">
        <title>Function of individual gut microbiota members based on whole genome sequencing of pure cultures obtained from chicken caecum.</title>
        <authorList>
            <person name="Medvecky M."/>
            <person name="Cejkova D."/>
            <person name="Polansky O."/>
            <person name="Karasova D."/>
            <person name="Kubasova T."/>
            <person name="Cizek A."/>
            <person name="Rychlik I."/>
        </authorList>
    </citation>
    <scope>NUCLEOTIDE SEQUENCE [LARGE SCALE GENOMIC DNA]</scope>
    <source>
        <strain evidence="7">An144</strain>
    </source>
</reference>
<dbReference type="GeneID" id="60872122"/>
<dbReference type="CDD" id="cd16914">
    <property type="entry name" value="EcfT"/>
    <property type="match status" value="1"/>
</dbReference>
<dbReference type="EMBL" id="NFLC01000006">
    <property type="protein sequence ID" value="OUQ10927.1"/>
    <property type="molecule type" value="Genomic_DNA"/>
</dbReference>
<gene>
    <name evidence="6" type="ORF">B5E88_04330</name>
</gene>
<evidence type="ECO:0008006" key="8">
    <source>
        <dbReference type="Google" id="ProtNLM"/>
    </source>
</evidence>
<dbReference type="GO" id="GO:0005886">
    <property type="term" value="C:plasma membrane"/>
    <property type="evidence" value="ECO:0007669"/>
    <property type="project" value="UniProtKB-ARBA"/>
</dbReference>
<keyword evidence="3 5" id="KW-1133">Transmembrane helix</keyword>
<keyword evidence="2 5" id="KW-0812">Transmembrane</keyword>
<evidence type="ECO:0000313" key="7">
    <source>
        <dbReference type="Proteomes" id="UP000196074"/>
    </source>
</evidence>
<evidence type="ECO:0000313" key="6">
    <source>
        <dbReference type="EMBL" id="OUQ10927.1"/>
    </source>
</evidence>
<feature type="transmembrane region" description="Helical" evidence="5">
    <location>
        <begin position="50"/>
        <end position="68"/>
    </location>
</feature>
<sequence length="231" mass="26643">MNKKSLSIDPRVSLFYVLLASLFLIFPFQLSVQYCFFGVVAGALLLIGKYRQVLCYLLIFVVFVLPIAIRHPILALIRDFLAIGFARMLPLFMTMSLAMDRQSMGKWQAAMAKMKMPNFLFIPLVVCIRFIPTFIQEGKQIAQSLKYRGLAQNWRQILFHPWQFFEYFVIPLLSSSEQVIMDLSSSSLIRCIQNTNPKTSIYPIRLKMLDYLLFLIGLGMIGGQLWLHSLI</sequence>
<evidence type="ECO:0000256" key="1">
    <source>
        <dbReference type="ARBA" id="ARBA00004141"/>
    </source>
</evidence>
<comment type="caution">
    <text evidence="6">The sequence shown here is derived from an EMBL/GenBank/DDBJ whole genome shotgun (WGS) entry which is preliminary data.</text>
</comment>
<comment type="subcellular location">
    <subcellularLocation>
        <location evidence="1">Membrane</location>
        <topology evidence="1">Multi-pass membrane protein</topology>
    </subcellularLocation>
</comment>
<feature type="transmembrane region" description="Helical" evidence="5">
    <location>
        <begin position="12"/>
        <end position="30"/>
    </location>
</feature>
<feature type="transmembrane region" description="Helical" evidence="5">
    <location>
        <begin position="80"/>
        <end position="99"/>
    </location>
</feature>
<evidence type="ECO:0000256" key="3">
    <source>
        <dbReference type="ARBA" id="ARBA00022989"/>
    </source>
</evidence>
<organism evidence="6 7">
    <name type="scientific">Enterococcus cecorum</name>
    <dbReference type="NCBI Taxonomy" id="44008"/>
    <lineage>
        <taxon>Bacteria</taxon>
        <taxon>Bacillati</taxon>
        <taxon>Bacillota</taxon>
        <taxon>Bacilli</taxon>
        <taxon>Lactobacillales</taxon>
        <taxon>Enterococcaceae</taxon>
        <taxon>Enterococcus</taxon>
    </lineage>
</organism>
<dbReference type="AlphaFoldDB" id="A0A1Y4R059"/>
<dbReference type="InterPro" id="IPR003339">
    <property type="entry name" value="ABC/ECF_trnsptr_transmembrane"/>
</dbReference>
<feature type="transmembrane region" description="Helical" evidence="5">
    <location>
        <begin position="119"/>
        <end position="135"/>
    </location>
</feature>
<evidence type="ECO:0000256" key="2">
    <source>
        <dbReference type="ARBA" id="ARBA00022692"/>
    </source>
</evidence>
<feature type="transmembrane region" description="Helical" evidence="5">
    <location>
        <begin position="208"/>
        <end position="227"/>
    </location>
</feature>